<accession>A0A1Q3CDR5</accession>
<feature type="compositionally biased region" description="Basic and acidic residues" evidence="1">
    <location>
        <begin position="46"/>
        <end position="64"/>
    </location>
</feature>
<dbReference type="EMBL" id="BDDD01001782">
    <property type="protein sequence ID" value="GAV78384.1"/>
    <property type="molecule type" value="Genomic_DNA"/>
</dbReference>
<dbReference type="Proteomes" id="UP000187406">
    <property type="component" value="Unassembled WGS sequence"/>
</dbReference>
<reference evidence="3" key="1">
    <citation type="submission" date="2016-04" db="EMBL/GenBank/DDBJ databases">
        <title>Cephalotus genome sequencing.</title>
        <authorList>
            <person name="Fukushima K."/>
            <person name="Hasebe M."/>
            <person name="Fang X."/>
        </authorList>
    </citation>
    <scope>NUCLEOTIDE SEQUENCE [LARGE SCALE GENOMIC DNA]</scope>
    <source>
        <strain evidence="3">cv. St1</strain>
    </source>
</reference>
<protein>
    <recommendedName>
        <fullName evidence="4">CCHC-type domain-containing protein</fullName>
    </recommendedName>
</protein>
<comment type="caution">
    <text evidence="2">The sequence shown here is derived from an EMBL/GenBank/DDBJ whole genome shotgun (WGS) entry which is preliminary data.</text>
</comment>
<organism evidence="2 3">
    <name type="scientific">Cephalotus follicularis</name>
    <name type="common">Albany pitcher plant</name>
    <dbReference type="NCBI Taxonomy" id="3775"/>
    <lineage>
        <taxon>Eukaryota</taxon>
        <taxon>Viridiplantae</taxon>
        <taxon>Streptophyta</taxon>
        <taxon>Embryophyta</taxon>
        <taxon>Tracheophyta</taxon>
        <taxon>Spermatophyta</taxon>
        <taxon>Magnoliopsida</taxon>
        <taxon>eudicotyledons</taxon>
        <taxon>Gunneridae</taxon>
        <taxon>Pentapetalae</taxon>
        <taxon>rosids</taxon>
        <taxon>fabids</taxon>
        <taxon>Oxalidales</taxon>
        <taxon>Cephalotaceae</taxon>
        <taxon>Cephalotus</taxon>
    </lineage>
</organism>
<proteinExistence type="predicted"/>
<evidence type="ECO:0000256" key="1">
    <source>
        <dbReference type="SAM" id="MobiDB-lite"/>
    </source>
</evidence>
<name>A0A1Q3CDR5_CEPFO</name>
<dbReference type="InParanoid" id="A0A1Q3CDR5"/>
<keyword evidence="3" id="KW-1185">Reference proteome</keyword>
<dbReference type="AlphaFoldDB" id="A0A1Q3CDR5"/>
<evidence type="ECO:0000313" key="2">
    <source>
        <dbReference type="EMBL" id="GAV78384.1"/>
    </source>
</evidence>
<sequence length="152" mass="16280">MQPWAQTELRRQNVQDLPLEMSAADALVDFRMMKSSDGPSSSGKAKPKEKGKQNKDKGAGKKSNDPSGKGKAKASEDWKEKKANSGCFICEGPHRARDCPRRGALNAMIAQGENGGNAYSEAPTRVAPLQLINALRAVPPSGLLYVNTSVQG</sequence>
<dbReference type="OrthoDB" id="1939491at2759"/>
<evidence type="ECO:0008006" key="4">
    <source>
        <dbReference type="Google" id="ProtNLM"/>
    </source>
</evidence>
<feature type="region of interest" description="Disordered" evidence="1">
    <location>
        <begin position="30"/>
        <end position="83"/>
    </location>
</feature>
<feature type="compositionally biased region" description="Basic and acidic residues" evidence="1">
    <location>
        <begin position="73"/>
        <end position="83"/>
    </location>
</feature>
<gene>
    <name evidence="2" type="ORF">CFOL_v3_21852</name>
</gene>
<evidence type="ECO:0000313" key="3">
    <source>
        <dbReference type="Proteomes" id="UP000187406"/>
    </source>
</evidence>